<evidence type="ECO:0000313" key="2">
    <source>
        <dbReference type="Proteomes" id="UP001241758"/>
    </source>
</evidence>
<sequence>MPGVDGDISTVMTIKDGGDDGCDKQGFNIGNWHNCRMVYWWDGNKNGTIQATGWFNE</sequence>
<comment type="caution">
    <text evidence="1">The sequence shown here is derived from an EMBL/GenBank/DDBJ whole genome shotgun (WGS) entry which is preliminary data.</text>
</comment>
<dbReference type="RefSeq" id="WP_282762681.1">
    <property type="nucleotide sequence ID" value="NZ_JASCTH010000016.1"/>
</dbReference>
<protein>
    <submittedName>
        <fullName evidence="1">Uncharacterized protein</fullName>
    </submittedName>
</protein>
<name>A0ABT6WPR4_9ACTN</name>
<accession>A0ABT6WPR4</accession>
<gene>
    <name evidence="1" type="ORF">QLQ12_24050</name>
</gene>
<dbReference type="Proteomes" id="UP001241758">
    <property type="component" value="Unassembled WGS sequence"/>
</dbReference>
<reference evidence="1 2" key="1">
    <citation type="submission" date="2023-05" db="EMBL/GenBank/DDBJ databases">
        <title>Actinoplanes sp. NEAU-A12 genome sequencing.</title>
        <authorList>
            <person name="Wang Z.-S."/>
        </authorList>
    </citation>
    <scope>NUCLEOTIDE SEQUENCE [LARGE SCALE GENOMIC DNA]</scope>
    <source>
        <strain evidence="1 2">NEAU-A12</strain>
    </source>
</reference>
<organism evidence="1 2">
    <name type="scientific">Actinoplanes sandaracinus</name>
    <dbReference type="NCBI Taxonomy" id="3045177"/>
    <lineage>
        <taxon>Bacteria</taxon>
        <taxon>Bacillati</taxon>
        <taxon>Actinomycetota</taxon>
        <taxon>Actinomycetes</taxon>
        <taxon>Micromonosporales</taxon>
        <taxon>Micromonosporaceae</taxon>
        <taxon>Actinoplanes</taxon>
    </lineage>
</organism>
<keyword evidence="2" id="KW-1185">Reference proteome</keyword>
<proteinExistence type="predicted"/>
<evidence type="ECO:0000313" key="1">
    <source>
        <dbReference type="EMBL" id="MDI6101698.1"/>
    </source>
</evidence>
<dbReference type="EMBL" id="JASCTH010000016">
    <property type="protein sequence ID" value="MDI6101698.1"/>
    <property type="molecule type" value="Genomic_DNA"/>
</dbReference>